<gene>
    <name evidence="2" type="ORF">L2716_06950</name>
</gene>
<feature type="transmembrane region" description="Helical" evidence="1">
    <location>
        <begin position="30"/>
        <end position="50"/>
    </location>
</feature>
<feature type="transmembrane region" description="Helical" evidence="1">
    <location>
        <begin position="6"/>
        <end position="23"/>
    </location>
</feature>
<evidence type="ECO:0000256" key="1">
    <source>
        <dbReference type="SAM" id="Phobius"/>
    </source>
</evidence>
<keyword evidence="1" id="KW-0472">Membrane</keyword>
<dbReference type="RefSeq" id="WP_236333080.1">
    <property type="nucleotide sequence ID" value="NZ_JAKIJS010000001.1"/>
</dbReference>
<keyword evidence="1" id="KW-1133">Transmembrane helix</keyword>
<protein>
    <submittedName>
        <fullName evidence="2">Uncharacterized protein</fullName>
    </submittedName>
</protein>
<dbReference type="Proteomes" id="UP001649381">
    <property type="component" value="Unassembled WGS sequence"/>
</dbReference>
<accession>A0ABS9H0U8</accession>
<evidence type="ECO:0000313" key="3">
    <source>
        <dbReference type="Proteomes" id="UP001649381"/>
    </source>
</evidence>
<keyword evidence="3" id="KW-1185">Reference proteome</keyword>
<reference evidence="2 3" key="1">
    <citation type="submission" date="2022-01" db="EMBL/GenBank/DDBJ databases">
        <title>Alkalihalobacillus sp. EGI L200015, a novel bacterium isolated from a salt lake sediment.</title>
        <authorList>
            <person name="Gao L."/>
            <person name="Fang B.-Z."/>
            <person name="Li W.-J."/>
        </authorList>
    </citation>
    <scope>NUCLEOTIDE SEQUENCE [LARGE SCALE GENOMIC DNA]</scope>
    <source>
        <strain evidence="2 3">KCTC 12718</strain>
    </source>
</reference>
<sequence length="77" mass="8753">MWTILGISLVLFLIVGMDGIPLWKKKDRKGLIVFISVLSIGASLLLYQSVGFTIPTPLHWIKTILYPITESFYPLFK</sequence>
<name>A0ABS9H0U8_9BACL</name>
<comment type="caution">
    <text evidence="2">The sequence shown here is derived from an EMBL/GenBank/DDBJ whole genome shotgun (WGS) entry which is preliminary data.</text>
</comment>
<dbReference type="EMBL" id="JAKIJS010000001">
    <property type="protein sequence ID" value="MCF6137463.1"/>
    <property type="molecule type" value="Genomic_DNA"/>
</dbReference>
<proteinExistence type="predicted"/>
<evidence type="ECO:0000313" key="2">
    <source>
        <dbReference type="EMBL" id="MCF6137463.1"/>
    </source>
</evidence>
<organism evidence="2 3">
    <name type="scientific">Pseudalkalibacillus berkeleyi</name>
    <dbReference type="NCBI Taxonomy" id="1069813"/>
    <lineage>
        <taxon>Bacteria</taxon>
        <taxon>Bacillati</taxon>
        <taxon>Bacillota</taxon>
        <taxon>Bacilli</taxon>
        <taxon>Bacillales</taxon>
        <taxon>Fictibacillaceae</taxon>
        <taxon>Pseudalkalibacillus</taxon>
    </lineage>
</organism>
<keyword evidence="1" id="KW-0812">Transmembrane</keyword>